<organism evidence="3 4">
    <name type="scientific">Nitzschia inconspicua</name>
    <dbReference type="NCBI Taxonomy" id="303405"/>
    <lineage>
        <taxon>Eukaryota</taxon>
        <taxon>Sar</taxon>
        <taxon>Stramenopiles</taxon>
        <taxon>Ochrophyta</taxon>
        <taxon>Bacillariophyta</taxon>
        <taxon>Bacillariophyceae</taxon>
        <taxon>Bacillariophycidae</taxon>
        <taxon>Bacillariales</taxon>
        <taxon>Bacillariaceae</taxon>
        <taxon>Nitzschia</taxon>
    </lineage>
</organism>
<reference evidence="3" key="2">
    <citation type="submission" date="2021-04" db="EMBL/GenBank/DDBJ databases">
        <authorList>
            <person name="Podell S."/>
        </authorList>
    </citation>
    <scope>NUCLEOTIDE SEQUENCE</scope>
    <source>
        <strain evidence="3">Hildebrandi</strain>
    </source>
</reference>
<protein>
    <recommendedName>
        <fullName evidence="5">Fe2OG dioxygenase domain-containing protein</fullName>
    </recommendedName>
</protein>
<evidence type="ECO:0000256" key="1">
    <source>
        <dbReference type="ARBA" id="ARBA00022896"/>
    </source>
</evidence>
<sequence>MRGSIFSVSFQVISVLLCMPSFVLSLQIKENLADETETTTRRRVSTNAWAAAAQLQPPETSVTVGGEAEGSEWWLGHESLLKQAWKEWEVAMIEEGSLPLLNASLIHPELRHKVYECWRNPTADSEEQLRRIWNETIASRLVFSYKNLLTEEGVEAVRIHLEAIANSNIPRRRPNGMNRYGLLLDPSIPGGIAHSPLHLFLDMLINDFVRPLGRLFFPSHVHLDDDANYYAFTIRYSSSEDLQLKEHSDASVITLNLNLNLAKENYGESSIYFVTDDVQTKVDGDNDALSKRMKRHRHELQFEPGMALLHRGFLRHGAMPISSGQRHNLVIWLYGKDGSVRFAPYELHEQLSREQRWSQGGKMSQCDGDTCSAELNFDFL</sequence>
<dbReference type="PANTHER" id="PTHR24014">
    <property type="entry name" value="2-OXOGLUTARATE AND IRON-DEPENDENT OXYGENASE DOMAIN-CONTAINING PROTEIN 2"/>
    <property type="match status" value="1"/>
</dbReference>
<dbReference type="AlphaFoldDB" id="A0A9K3KPF9"/>
<dbReference type="OrthoDB" id="45785at2759"/>
<feature type="signal peptide" evidence="2">
    <location>
        <begin position="1"/>
        <end position="25"/>
    </location>
</feature>
<evidence type="ECO:0000313" key="3">
    <source>
        <dbReference type="EMBL" id="KAG7347573.1"/>
    </source>
</evidence>
<keyword evidence="4" id="KW-1185">Reference proteome</keyword>
<evidence type="ECO:0000256" key="2">
    <source>
        <dbReference type="SAM" id="SignalP"/>
    </source>
</evidence>
<dbReference type="Proteomes" id="UP000693970">
    <property type="component" value="Unassembled WGS sequence"/>
</dbReference>
<dbReference type="EMBL" id="JAGRRH010000020">
    <property type="protein sequence ID" value="KAG7347573.1"/>
    <property type="molecule type" value="Genomic_DNA"/>
</dbReference>
<evidence type="ECO:0008006" key="5">
    <source>
        <dbReference type="Google" id="ProtNLM"/>
    </source>
</evidence>
<dbReference type="PANTHER" id="PTHR24014:SF4">
    <property type="entry name" value="2-OXOGLUTARATE AND IRON-DEPENDENT OXYGENASE DOMAIN-CONTAINING PROTEIN 2"/>
    <property type="match status" value="1"/>
</dbReference>
<name>A0A9K3KPF9_9STRA</name>
<comment type="caution">
    <text evidence="3">The sequence shown here is derived from an EMBL/GenBank/DDBJ whole genome shotgun (WGS) entry which is preliminary data.</text>
</comment>
<keyword evidence="2" id="KW-0732">Signal</keyword>
<reference evidence="3" key="1">
    <citation type="journal article" date="2021" name="Sci. Rep.">
        <title>Diploid genomic architecture of Nitzschia inconspicua, an elite biomass production diatom.</title>
        <authorList>
            <person name="Oliver A."/>
            <person name="Podell S."/>
            <person name="Pinowska A."/>
            <person name="Traller J.C."/>
            <person name="Smith S.R."/>
            <person name="McClure R."/>
            <person name="Beliaev A."/>
            <person name="Bohutskyi P."/>
            <person name="Hill E.A."/>
            <person name="Rabines A."/>
            <person name="Zheng H."/>
            <person name="Allen L.Z."/>
            <person name="Kuo A."/>
            <person name="Grigoriev I.V."/>
            <person name="Allen A.E."/>
            <person name="Hazlebeck D."/>
            <person name="Allen E.E."/>
        </authorList>
    </citation>
    <scope>NUCLEOTIDE SEQUENCE</scope>
    <source>
        <strain evidence="3">Hildebrandi</strain>
    </source>
</reference>
<proteinExistence type="predicted"/>
<feature type="chain" id="PRO_5039911713" description="Fe2OG dioxygenase domain-containing protein" evidence="2">
    <location>
        <begin position="26"/>
        <end position="380"/>
    </location>
</feature>
<accession>A0A9K3KPF9</accession>
<dbReference type="GO" id="GO:0031418">
    <property type="term" value="F:L-ascorbic acid binding"/>
    <property type="evidence" value="ECO:0007669"/>
    <property type="project" value="UniProtKB-KW"/>
</dbReference>
<keyword evidence="1" id="KW-0847">Vitamin C</keyword>
<evidence type="ECO:0000313" key="4">
    <source>
        <dbReference type="Proteomes" id="UP000693970"/>
    </source>
</evidence>
<gene>
    <name evidence="3" type="ORF">IV203_016278</name>
</gene>